<evidence type="ECO:0000259" key="5">
    <source>
        <dbReference type="Pfam" id="PF25973"/>
    </source>
</evidence>
<dbReference type="Proteomes" id="UP000247555">
    <property type="component" value="Unassembled WGS sequence"/>
</dbReference>
<feature type="chain" id="PRO_5016282869" evidence="3">
    <location>
        <begin position="26"/>
        <end position="368"/>
    </location>
</feature>
<comment type="caution">
    <text evidence="6">The sequence shown here is derived from an EMBL/GenBank/DDBJ whole genome shotgun (WGS) entry which is preliminary data.</text>
</comment>
<dbReference type="RefSeq" id="WP_110390519.1">
    <property type="nucleotide sequence ID" value="NZ_QJKI01000007.1"/>
</dbReference>
<keyword evidence="7" id="KW-1185">Reference proteome</keyword>
<dbReference type="AlphaFoldDB" id="A0A318KNL2"/>
<protein>
    <submittedName>
        <fullName evidence="6">RND family efflux transporter MFP subunit</fullName>
    </submittedName>
</protein>
<dbReference type="NCBIfam" id="TIGR01730">
    <property type="entry name" value="RND_mfp"/>
    <property type="match status" value="1"/>
</dbReference>
<dbReference type="OrthoDB" id="5502471at2"/>
<keyword evidence="2" id="KW-0175">Coiled coil</keyword>
<feature type="signal peptide" evidence="3">
    <location>
        <begin position="1"/>
        <end position="25"/>
    </location>
</feature>
<reference evidence="6 7" key="1">
    <citation type="submission" date="2018-05" db="EMBL/GenBank/DDBJ databases">
        <title>Genomic Encyclopedia of Type Strains, Phase IV (KMG-IV): sequencing the most valuable type-strain genomes for metagenomic binning, comparative biology and taxonomic classification.</title>
        <authorList>
            <person name="Goeker M."/>
        </authorList>
    </citation>
    <scope>NUCLEOTIDE SEQUENCE [LARGE SCALE GENOMIC DNA]</scope>
    <source>
        <strain evidence="6 7">DSM 29661</strain>
    </source>
</reference>
<dbReference type="GO" id="GO:0015562">
    <property type="term" value="F:efflux transmembrane transporter activity"/>
    <property type="evidence" value="ECO:0007669"/>
    <property type="project" value="TreeGrafter"/>
</dbReference>
<dbReference type="Gene3D" id="2.40.50.100">
    <property type="match status" value="1"/>
</dbReference>
<name>A0A318KNL2_9NEIS</name>
<evidence type="ECO:0000256" key="1">
    <source>
        <dbReference type="ARBA" id="ARBA00009477"/>
    </source>
</evidence>
<dbReference type="Gene3D" id="2.40.30.170">
    <property type="match status" value="1"/>
</dbReference>
<evidence type="ECO:0000313" key="6">
    <source>
        <dbReference type="EMBL" id="PXX79319.1"/>
    </source>
</evidence>
<proteinExistence type="inferred from homology"/>
<gene>
    <name evidence="6" type="ORF">DFR34_10775</name>
</gene>
<organism evidence="6 7">
    <name type="scientific">Rivihabitans pingtungensis</name>
    <dbReference type="NCBI Taxonomy" id="1054498"/>
    <lineage>
        <taxon>Bacteria</taxon>
        <taxon>Pseudomonadati</taxon>
        <taxon>Pseudomonadota</taxon>
        <taxon>Betaproteobacteria</taxon>
        <taxon>Neisseriales</taxon>
        <taxon>Aquaspirillaceae</taxon>
        <taxon>Rivihabitans</taxon>
    </lineage>
</organism>
<evidence type="ECO:0000256" key="3">
    <source>
        <dbReference type="SAM" id="SignalP"/>
    </source>
</evidence>
<evidence type="ECO:0000313" key="7">
    <source>
        <dbReference type="Proteomes" id="UP000247555"/>
    </source>
</evidence>
<dbReference type="Pfam" id="PF25954">
    <property type="entry name" value="Beta-barrel_RND_2"/>
    <property type="match status" value="1"/>
</dbReference>
<accession>A0A318KNL2</accession>
<dbReference type="Pfam" id="PF25973">
    <property type="entry name" value="BSH_CzcB"/>
    <property type="match status" value="1"/>
</dbReference>
<dbReference type="PANTHER" id="PTHR30469">
    <property type="entry name" value="MULTIDRUG RESISTANCE PROTEIN MDTA"/>
    <property type="match status" value="1"/>
</dbReference>
<dbReference type="SUPFAM" id="SSF111369">
    <property type="entry name" value="HlyD-like secretion proteins"/>
    <property type="match status" value="1"/>
</dbReference>
<dbReference type="InterPro" id="IPR058647">
    <property type="entry name" value="BSH_CzcB-like"/>
</dbReference>
<keyword evidence="3" id="KW-0732">Signal</keyword>
<dbReference type="Gene3D" id="2.40.420.20">
    <property type="match status" value="1"/>
</dbReference>
<evidence type="ECO:0000256" key="2">
    <source>
        <dbReference type="SAM" id="Coils"/>
    </source>
</evidence>
<dbReference type="EMBL" id="QJKI01000007">
    <property type="protein sequence ID" value="PXX79319.1"/>
    <property type="molecule type" value="Genomic_DNA"/>
</dbReference>
<evidence type="ECO:0000259" key="4">
    <source>
        <dbReference type="Pfam" id="PF25954"/>
    </source>
</evidence>
<comment type="similarity">
    <text evidence="1">Belongs to the membrane fusion protein (MFP) (TC 8.A.1) family.</text>
</comment>
<dbReference type="GO" id="GO:1990281">
    <property type="term" value="C:efflux pump complex"/>
    <property type="evidence" value="ECO:0007669"/>
    <property type="project" value="TreeGrafter"/>
</dbReference>
<dbReference type="InterPro" id="IPR006143">
    <property type="entry name" value="RND_pump_MFP"/>
</dbReference>
<feature type="coiled-coil region" evidence="2">
    <location>
        <begin position="114"/>
        <end position="179"/>
    </location>
</feature>
<feature type="domain" description="CzcB-like barrel-sandwich hybrid" evidence="5">
    <location>
        <begin position="68"/>
        <end position="208"/>
    </location>
</feature>
<dbReference type="Gene3D" id="1.10.287.470">
    <property type="entry name" value="Helix hairpin bin"/>
    <property type="match status" value="1"/>
</dbReference>
<sequence length="368" mass="38950">MTSSVFSSRAALLALLCMLSALVLAAPDAPPAARPALKLSPQDLAVASRAPLAERLSFTGALQALRATTLAARTEGVAVEVSVREGEAVRAGQVLARLEAADLQERVNEQAALVATERARLALARQKLEKQRELYAQNFISKLAFDELDSNFQVSQAQLRAQEAQLARARKALEDTVIRAPFAGVIHERAINLGQRVAVNGKLFALADLTQLEIAASVPARQIARIAIGQRARFTVEGGAREFAGQVARINPVALAGTRSFNVFIAVDNRDGQLRGGQFAQGALLLRDAGQALSLPIPAIRDAASAQPWVLKLVGDKAVRQAVTLGVRDDAANRVQIIAGLQDGERVLLAGVLGVQAGDRVQAPAVGK</sequence>
<dbReference type="InterPro" id="IPR058792">
    <property type="entry name" value="Beta-barrel_RND_2"/>
</dbReference>
<feature type="domain" description="CusB-like beta-barrel" evidence="4">
    <location>
        <begin position="214"/>
        <end position="283"/>
    </location>
</feature>